<organism evidence="6 7">
    <name type="scientific">Candidatus Falkowbacteria bacterium RIFOXYC2_FULL_36_12</name>
    <dbReference type="NCBI Taxonomy" id="1798002"/>
    <lineage>
        <taxon>Bacteria</taxon>
        <taxon>Candidatus Falkowiibacteriota</taxon>
    </lineage>
</organism>
<dbReference type="PANTHER" id="PTHR23518">
    <property type="entry name" value="C-METHYLTRANSFERASE"/>
    <property type="match status" value="1"/>
</dbReference>
<evidence type="ECO:0000256" key="3">
    <source>
        <dbReference type="ARBA" id="ARBA00023136"/>
    </source>
</evidence>
<dbReference type="STRING" id="1798002.A2478_03065"/>
<name>A0A1F5T1E0_9BACT</name>
<proteinExistence type="predicted"/>
<dbReference type="PROSITE" id="PS50850">
    <property type="entry name" value="MFS"/>
    <property type="match status" value="1"/>
</dbReference>
<dbReference type="EMBL" id="MFGJ01000006">
    <property type="protein sequence ID" value="OGF32281.1"/>
    <property type="molecule type" value="Genomic_DNA"/>
</dbReference>
<dbReference type="Proteomes" id="UP000179001">
    <property type="component" value="Unassembled WGS sequence"/>
</dbReference>
<feature type="transmembrane region" description="Helical" evidence="4">
    <location>
        <begin position="115"/>
        <end position="137"/>
    </location>
</feature>
<dbReference type="PANTHER" id="PTHR23518:SF2">
    <property type="entry name" value="MAJOR FACILITATOR SUPERFAMILY TRANSPORTER"/>
    <property type="match status" value="1"/>
</dbReference>
<accession>A0A1F5T1E0</accession>
<dbReference type="InterPro" id="IPR036259">
    <property type="entry name" value="MFS_trans_sf"/>
</dbReference>
<feature type="transmembrane region" description="Helical" evidence="4">
    <location>
        <begin position="90"/>
        <end position="109"/>
    </location>
</feature>
<keyword evidence="3 4" id="KW-0472">Membrane</keyword>
<dbReference type="Pfam" id="PF07690">
    <property type="entry name" value="MFS_1"/>
    <property type="match status" value="1"/>
</dbReference>
<comment type="caution">
    <text evidence="6">The sequence shown here is derived from an EMBL/GenBank/DDBJ whole genome shotgun (WGS) entry which is preliminary data.</text>
</comment>
<dbReference type="Gene3D" id="1.20.1250.20">
    <property type="entry name" value="MFS general substrate transporter like domains"/>
    <property type="match status" value="1"/>
</dbReference>
<protein>
    <recommendedName>
        <fullName evidence="5">Major facilitator superfamily (MFS) profile domain-containing protein</fullName>
    </recommendedName>
</protein>
<feature type="domain" description="Major facilitator superfamily (MFS) profile" evidence="5">
    <location>
        <begin position="18"/>
        <end position="204"/>
    </location>
</feature>
<feature type="transmembrane region" description="Helical" evidence="4">
    <location>
        <begin position="21"/>
        <end position="44"/>
    </location>
</feature>
<dbReference type="InterPro" id="IPR020846">
    <property type="entry name" value="MFS_dom"/>
</dbReference>
<dbReference type="InterPro" id="IPR011701">
    <property type="entry name" value="MFS"/>
</dbReference>
<dbReference type="GO" id="GO:0022857">
    <property type="term" value="F:transmembrane transporter activity"/>
    <property type="evidence" value="ECO:0007669"/>
    <property type="project" value="InterPro"/>
</dbReference>
<sequence>MNYRYVARSISHFKVNVVVKILILSDFIVLSAANILSPIFAIFIAENVPGGTIEAAGIAVAIYAVSKSVFEVPVGIFIDKKKGERDDLTASFLGTLLQGVAYFLMIFITNIWQLYLLQAVMGFASAVAFPGWYAIFSRHVDDNKQGFEWSLYDVLIGFGYAGAAAISGFIAVMWGFKTIFIVVAIFTCIGAFLLPIIFPQMKKK</sequence>
<keyword evidence="1 4" id="KW-0812">Transmembrane</keyword>
<feature type="transmembrane region" description="Helical" evidence="4">
    <location>
        <begin position="149"/>
        <end position="173"/>
    </location>
</feature>
<dbReference type="AlphaFoldDB" id="A0A1F5T1E0"/>
<reference evidence="6 7" key="1">
    <citation type="journal article" date="2016" name="Nat. Commun.">
        <title>Thousands of microbial genomes shed light on interconnected biogeochemical processes in an aquifer system.</title>
        <authorList>
            <person name="Anantharaman K."/>
            <person name="Brown C.T."/>
            <person name="Hug L.A."/>
            <person name="Sharon I."/>
            <person name="Castelle C.J."/>
            <person name="Probst A.J."/>
            <person name="Thomas B.C."/>
            <person name="Singh A."/>
            <person name="Wilkins M.J."/>
            <person name="Karaoz U."/>
            <person name="Brodie E.L."/>
            <person name="Williams K.H."/>
            <person name="Hubbard S.S."/>
            <person name="Banfield J.F."/>
        </authorList>
    </citation>
    <scope>NUCLEOTIDE SEQUENCE [LARGE SCALE GENOMIC DNA]</scope>
</reference>
<evidence type="ECO:0000256" key="1">
    <source>
        <dbReference type="ARBA" id="ARBA00022692"/>
    </source>
</evidence>
<keyword evidence="2 4" id="KW-1133">Transmembrane helix</keyword>
<evidence type="ECO:0000256" key="4">
    <source>
        <dbReference type="SAM" id="Phobius"/>
    </source>
</evidence>
<dbReference type="SUPFAM" id="SSF103473">
    <property type="entry name" value="MFS general substrate transporter"/>
    <property type="match status" value="1"/>
</dbReference>
<gene>
    <name evidence="6" type="ORF">A2478_03065</name>
</gene>
<feature type="transmembrane region" description="Helical" evidence="4">
    <location>
        <begin position="179"/>
        <end position="198"/>
    </location>
</feature>
<evidence type="ECO:0000313" key="7">
    <source>
        <dbReference type="Proteomes" id="UP000179001"/>
    </source>
</evidence>
<evidence type="ECO:0000256" key="2">
    <source>
        <dbReference type="ARBA" id="ARBA00022989"/>
    </source>
</evidence>
<feature type="transmembrane region" description="Helical" evidence="4">
    <location>
        <begin position="56"/>
        <end position="78"/>
    </location>
</feature>
<evidence type="ECO:0000259" key="5">
    <source>
        <dbReference type="PROSITE" id="PS50850"/>
    </source>
</evidence>
<evidence type="ECO:0000313" key="6">
    <source>
        <dbReference type="EMBL" id="OGF32281.1"/>
    </source>
</evidence>